<keyword evidence="3" id="KW-0378">Hydrolase</keyword>
<evidence type="ECO:0000313" key="3">
    <source>
        <dbReference type="EMBL" id="GEA88078.1"/>
    </source>
</evidence>
<proteinExistence type="inferred from homology"/>
<evidence type="ECO:0000259" key="2">
    <source>
        <dbReference type="Pfam" id="PF12697"/>
    </source>
</evidence>
<dbReference type="InterPro" id="IPR029058">
    <property type="entry name" value="AB_hydrolase_fold"/>
</dbReference>
<gene>
    <name evidence="3" type="ORF">CCE01nite_20270</name>
</gene>
<comment type="similarity">
    <text evidence="1">Belongs to the AB hydrolase superfamily.</text>
</comment>
<protein>
    <submittedName>
        <fullName evidence="3">Hydrolase</fullName>
    </submittedName>
</protein>
<organism evidence="3 4">
    <name type="scientific">Cellulomonas cellasea</name>
    <dbReference type="NCBI Taxonomy" id="43670"/>
    <lineage>
        <taxon>Bacteria</taxon>
        <taxon>Bacillati</taxon>
        <taxon>Actinomycetota</taxon>
        <taxon>Actinomycetes</taxon>
        <taxon>Micrococcales</taxon>
        <taxon>Cellulomonadaceae</taxon>
        <taxon>Cellulomonas</taxon>
    </lineage>
</organism>
<accession>A0A4Y3KZ26</accession>
<evidence type="ECO:0000313" key="4">
    <source>
        <dbReference type="Proteomes" id="UP000317046"/>
    </source>
</evidence>
<dbReference type="PRINTS" id="PR00111">
    <property type="entry name" value="ABHYDROLASE"/>
</dbReference>
<dbReference type="SUPFAM" id="SSF53474">
    <property type="entry name" value="alpha/beta-Hydrolases"/>
    <property type="match status" value="1"/>
</dbReference>
<dbReference type="AlphaFoldDB" id="A0A4Y3KZ26"/>
<comment type="caution">
    <text evidence="3">The sequence shown here is derived from an EMBL/GenBank/DDBJ whole genome shotgun (WGS) entry which is preliminary data.</text>
</comment>
<sequence length="290" mass="31479">MRARDVRAAPVWPRAGARGRTYPVAVDVLTRNNVEVRGRADGPLMLLVHGFGCDQGMWRYVVPAFEDTHRVVLMDHVGAGGSDASAYDPARHGRLDGYARDVLEVIEALHAGPAVLVGHSVSAMIGVLAAVARPDLVDRLVLVGPSPRYVDDDGYTGGFTQDEIDELLDTMDDNYLGWSAHIAPVIMGRPDRPELGEELTSSFCRSDPAIARSFARTTFLSDNRADLPRCTVPALVVQCRDDVIAPAAVGEYVRDHLPRSDYVLLDAVGHCPNLSAPDQLVAAMRRYLAA</sequence>
<keyword evidence="4" id="KW-1185">Reference proteome</keyword>
<dbReference type="InterPro" id="IPR000073">
    <property type="entry name" value="AB_hydrolase_1"/>
</dbReference>
<feature type="domain" description="AB hydrolase-1" evidence="2">
    <location>
        <begin position="46"/>
        <end position="283"/>
    </location>
</feature>
<dbReference type="PANTHER" id="PTHR43039">
    <property type="entry name" value="ESTERASE-RELATED"/>
    <property type="match status" value="1"/>
</dbReference>
<dbReference type="Proteomes" id="UP000317046">
    <property type="component" value="Unassembled WGS sequence"/>
</dbReference>
<dbReference type="GO" id="GO:0016787">
    <property type="term" value="F:hydrolase activity"/>
    <property type="evidence" value="ECO:0007669"/>
    <property type="project" value="UniProtKB-KW"/>
</dbReference>
<evidence type="ECO:0000256" key="1">
    <source>
        <dbReference type="ARBA" id="ARBA00008645"/>
    </source>
</evidence>
<dbReference type="Gene3D" id="3.40.50.1820">
    <property type="entry name" value="alpha/beta hydrolase"/>
    <property type="match status" value="1"/>
</dbReference>
<name>A0A4Y3KZ26_9CELL</name>
<dbReference type="EMBL" id="BJLR01000017">
    <property type="protein sequence ID" value="GEA88078.1"/>
    <property type="molecule type" value="Genomic_DNA"/>
</dbReference>
<dbReference type="Pfam" id="PF12697">
    <property type="entry name" value="Abhydrolase_6"/>
    <property type="match status" value="1"/>
</dbReference>
<reference evidence="3" key="1">
    <citation type="submission" date="2019-06" db="EMBL/GenBank/DDBJ databases">
        <title>Whole genome shotgun sequence of Cellulomonas cellasea NBRC 3753.</title>
        <authorList>
            <person name="Hosoyama A."/>
            <person name="Uohara A."/>
            <person name="Ohji S."/>
            <person name="Ichikawa N."/>
        </authorList>
    </citation>
    <scope>NUCLEOTIDE SEQUENCE [LARGE SCALE GENOMIC DNA]</scope>
    <source>
        <strain evidence="3">NBRC 3753</strain>
    </source>
</reference>